<keyword evidence="2" id="KW-1185">Reference proteome</keyword>
<evidence type="ECO:0008006" key="3">
    <source>
        <dbReference type="Google" id="ProtNLM"/>
    </source>
</evidence>
<dbReference type="EMBL" id="RCVZ01000017">
    <property type="protein sequence ID" value="RLQ93087.1"/>
    <property type="molecule type" value="Genomic_DNA"/>
</dbReference>
<name>A0A3L7JQJ4_9BACI</name>
<sequence>MLKPILIFKENFFAAGISEIFNIQGEKVGSLDLKSAFSSGVDIVDENEALLVGGRIKFFSNKWGIVNDGGDEIGCLSEVFSFFSKRYEYEAFNRGKFSIESDAFLKEYRMIDEYGQKMAHFERTNGFFESAAFRLTNQSDVISSMEMVLVVLGVHWLKRRKDGGAASASI</sequence>
<dbReference type="RefSeq" id="WP_121682194.1">
    <property type="nucleotide sequence ID" value="NZ_RCVZ01000017.1"/>
</dbReference>
<dbReference type="Proteomes" id="UP000276770">
    <property type="component" value="Unassembled WGS sequence"/>
</dbReference>
<protein>
    <recommendedName>
        <fullName evidence="3">LURP-one-related family protein</fullName>
    </recommendedName>
</protein>
<gene>
    <name evidence="1" type="ORF">D9X91_18825</name>
</gene>
<accession>A0A3L7JQJ4</accession>
<comment type="caution">
    <text evidence="1">The sequence shown here is derived from an EMBL/GenBank/DDBJ whole genome shotgun (WGS) entry which is preliminary data.</text>
</comment>
<dbReference type="OrthoDB" id="2692055at2"/>
<organism evidence="1 2">
    <name type="scientific">Falsibacillus albus</name>
    <dbReference type="NCBI Taxonomy" id="2478915"/>
    <lineage>
        <taxon>Bacteria</taxon>
        <taxon>Bacillati</taxon>
        <taxon>Bacillota</taxon>
        <taxon>Bacilli</taxon>
        <taxon>Bacillales</taxon>
        <taxon>Bacillaceae</taxon>
        <taxon>Falsibacillus</taxon>
    </lineage>
</organism>
<reference evidence="1 2" key="1">
    <citation type="submission" date="2018-10" db="EMBL/GenBank/DDBJ databases">
        <title>Falsibacillus sp. genome draft.</title>
        <authorList>
            <person name="Shi S."/>
        </authorList>
    </citation>
    <scope>NUCLEOTIDE SEQUENCE [LARGE SCALE GENOMIC DNA]</scope>
    <source>
        <strain evidence="1 2">GY 10110</strain>
    </source>
</reference>
<dbReference type="AlphaFoldDB" id="A0A3L7JQJ4"/>
<evidence type="ECO:0000313" key="2">
    <source>
        <dbReference type="Proteomes" id="UP000276770"/>
    </source>
</evidence>
<proteinExistence type="predicted"/>
<evidence type="ECO:0000313" key="1">
    <source>
        <dbReference type="EMBL" id="RLQ93087.1"/>
    </source>
</evidence>